<dbReference type="CDD" id="cd06532">
    <property type="entry name" value="Glyco_transf_25"/>
    <property type="match status" value="1"/>
</dbReference>
<comment type="similarity">
    <text evidence="1">Belongs to the glycosyl hydrolase 1 family.</text>
</comment>
<dbReference type="Pfam" id="PF00232">
    <property type="entry name" value="Glyco_hydro_1"/>
    <property type="match status" value="2"/>
</dbReference>
<dbReference type="Proteomes" id="UP000649617">
    <property type="component" value="Unassembled WGS sequence"/>
</dbReference>
<dbReference type="PRINTS" id="PR00131">
    <property type="entry name" value="GLHYDRLASE1"/>
</dbReference>
<dbReference type="OrthoDB" id="420700at2759"/>
<dbReference type="InterPro" id="IPR001360">
    <property type="entry name" value="Glyco_hydro_1"/>
</dbReference>
<accession>A0A812VB38</accession>
<evidence type="ECO:0000256" key="3">
    <source>
        <dbReference type="ARBA" id="ARBA00023295"/>
    </source>
</evidence>
<dbReference type="SUPFAM" id="SSF51445">
    <property type="entry name" value="(Trans)glycosidases"/>
    <property type="match status" value="1"/>
</dbReference>
<evidence type="ECO:0000313" key="7">
    <source>
        <dbReference type="Proteomes" id="UP000649617"/>
    </source>
</evidence>
<gene>
    <name evidence="6" type="primary">BGLU32</name>
    <name evidence="6" type="ORF">SPIL2461_LOCUS16498</name>
</gene>
<dbReference type="PANTHER" id="PTHR10353:SF36">
    <property type="entry name" value="LP05116P"/>
    <property type="match status" value="1"/>
</dbReference>
<dbReference type="InterPro" id="IPR002654">
    <property type="entry name" value="Glyco_trans_25"/>
</dbReference>
<dbReference type="EMBL" id="CAJNIZ010042624">
    <property type="protein sequence ID" value="CAE7629545.1"/>
    <property type="molecule type" value="Genomic_DNA"/>
</dbReference>
<feature type="chain" id="PRO_5032790277" evidence="4">
    <location>
        <begin position="21"/>
        <end position="862"/>
    </location>
</feature>
<keyword evidence="4" id="KW-0732">Signal</keyword>
<evidence type="ECO:0000313" key="6">
    <source>
        <dbReference type="EMBL" id="CAE7629545.1"/>
    </source>
</evidence>
<dbReference type="PROSITE" id="PS00653">
    <property type="entry name" value="GLYCOSYL_HYDROL_F1_2"/>
    <property type="match status" value="1"/>
</dbReference>
<dbReference type="Pfam" id="PF01755">
    <property type="entry name" value="Glyco_transf_25"/>
    <property type="match status" value="1"/>
</dbReference>
<reference evidence="6" key="1">
    <citation type="submission" date="2021-02" db="EMBL/GenBank/DDBJ databases">
        <authorList>
            <person name="Dougan E. K."/>
            <person name="Rhodes N."/>
            <person name="Thang M."/>
            <person name="Chan C."/>
        </authorList>
    </citation>
    <scope>NUCLEOTIDE SEQUENCE</scope>
</reference>
<keyword evidence="2" id="KW-0378">Hydrolase</keyword>
<organism evidence="6 7">
    <name type="scientific">Symbiodinium pilosum</name>
    <name type="common">Dinoflagellate</name>
    <dbReference type="NCBI Taxonomy" id="2952"/>
    <lineage>
        <taxon>Eukaryota</taxon>
        <taxon>Sar</taxon>
        <taxon>Alveolata</taxon>
        <taxon>Dinophyceae</taxon>
        <taxon>Suessiales</taxon>
        <taxon>Symbiodiniaceae</taxon>
        <taxon>Symbiodinium</taxon>
    </lineage>
</organism>
<dbReference type="InterPro" id="IPR017853">
    <property type="entry name" value="GH"/>
</dbReference>
<dbReference type="GO" id="GO:0008422">
    <property type="term" value="F:beta-glucosidase activity"/>
    <property type="evidence" value="ECO:0007669"/>
    <property type="project" value="TreeGrafter"/>
</dbReference>
<evidence type="ECO:0000259" key="5">
    <source>
        <dbReference type="Pfam" id="PF01755"/>
    </source>
</evidence>
<dbReference type="GO" id="GO:0005975">
    <property type="term" value="P:carbohydrate metabolic process"/>
    <property type="evidence" value="ECO:0007669"/>
    <property type="project" value="InterPro"/>
</dbReference>
<dbReference type="AlphaFoldDB" id="A0A812VB38"/>
<sequence>MARAAFQTGLLLGLLKLARSDDCQAEDEVKLMQLNQHRTGRGDECPGFKVCPPWPLPYKTGEYPEEYPWDPIPEFPEGFAWGLGTAAYQIEGAYNEGGRGASIWDTFTGANTVGMPGAVCKKAPCPVNSVIAVKGATGNVANNHYHMYKNDVRAMKSMGLKWYRFSVAWPRIVPTGTFADGVNQEGVQFYHNLIDELIAAGVTPIITMYHWDLPQGLMHLDFETPNEPCNGGKEGWYECTMGADGKPKPNGLSSNIVKEFTNFAEFLLKEYGSKVKLWATFNEAYTFTYLASGYGKAPSAQPYMDMAIWPYVAGHNVILAHLSAVMKFREFQKSGVLSAEHKIFITNNQDWREPFSDSKQDIAAALYQVETQLGWFCDPIYGVDGVFDYPYSMTSTFPYMPSFTEEEKELLKQNRPDFFGLNHYGTSFIKVVEGKSVVVHGDLVQGKSSWLFRAAWGYRKLLNWIKNRYGQELEIWGTEAGWSDGAHTSLESKEDSGRLTYYYTYILEMHNAIYKDGVNMKGFMAWSLMDNFEWEMGYSERFGCLFVDLHFGEDPNAPTTESPIYNAYSGKLDGLCTECDDPGIKPGYAEASKQTRHIKNSVLMMMSLWKNNALPNFEEFFAAATVDLVFLKHLVSSNRPAAADHLPRAVVLNLKRRPDRWAEVQTRLDRVQGLLFDRLQAVDGRTDEIDEGEVATTWSTASNWKYVTRVFEGGEACGYLVKELCLSQGERGCAASHVKAWRACAANKLPLIVLEDDAKPTTKFSVVLRQALCDLDGQDPGILYLGYSKAAPWRRKISAVVREAEYLWTTVAYVLWPAGATTLLSSLPGALTAGASTCALCHGRALYDATFRKVVWHRPRPC</sequence>
<evidence type="ECO:0000256" key="1">
    <source>
        <dbReference type="ARBA" id="ARBA00010838"/>
    </source>
</evidence>
<dbReference type="Gene3D" id="3.20.20.80">
    <property type="entry name" value="Glycosidases"/>
    <property type="match status" value="1"/>
</dbReference>
<evidence type="ECO:0000256" key="2">
    <source>
        <dbReference type="ARBA" id="ARBA00022801"/>
    </source>
</evidence>
<dbReference type="InterPro" id="IPR033132">
    <property type="entry name" value="GH_1_N_CS"/>
</dbReference>
<dbReference type="PANTHER" id="PTHR10353">
    <property type="entry name" value="GLYCOSYL HYDROLASE"/>
    <property type="match status" value="1"/>
</dbReference>
<keyword evidence="7" id="KW-1185">Reference proteome</keyword>
<comment type="caution">
    <text evidence="6">The sequence shown here is derived from an EMBL/GenBank/DDBJ whole genome shotgun (WGS) entry which is preliminary data.</text>
</comment>
<protein>
    <submittedName>
        <fullName evidence="6">BGLU32 protein</fullName>
    </submittedName>
</protein>
<proteinExistence type="inferred from homology"/>
<evidence type="ECO:0000256" key="4">
    <source>
        <dbReference type="SAM" id="SignalP"/>
    </source>
</evidence>
<keyword evidence="3" id="KW-0326">Glycosidase</keyword>
<feature type="domain" description="Glycosyl transferase family 25" evidence="5">
    <location>
        <begin position="651"/>
        <end position="811"/>
    </location>
</feature>
<name>A0A812VB38_SYMPI</name>
<feature type="signal peptide" evidence="4">
    <location>
        <begin position="1"/>
        <end position="20"/>
    </location>
</feature>